<evidence type="ECO:0000256" key="1">
    <source>
        <dbReference type="SAM" id="MobiDB-lite"/>
    </source>
</evidence>
<proteinExistence type="predicted"/>
<dbReference type="AlphaFoldDB" id="Q6YYM4"/>
<feature type="region of interest" description="Disordered" evidence="1">
    <location>
        <begin position="149"/>
        <end position="186"/>
    </location>
</feature>
<reference evidence="3" key="1">
    <citation type="journal article" date="2005" name="Nature">
        <title>The map-based sequence of the rice genome.</title>
        <authorList>
            <consortium name="International rice genome sequencing project (IRGSP)"/>
            <person name="Matsumoto T."/>
            <person name="Wu J."/>
            <person name="Kanamori H."/>
            <person name="Katayose Y."/>
            <person name="Fujisawa M."/>
            <person name="Namiki N."/>
            <person name="Mizuno H."/>
            <person name="Yamamoto K."/>
            <person name="Antonio B.A."/>
            <person name="Baba T."/>
            <person name="Sakata K."/>
            <person name="Nagamura Y."/>
            <person name="Aoki H."/>
            <person name="Arikawa K."/>
            <person name="Arita K."/>
            <person name="Bito T."/>
            <person name="Chiden Y."/>
            <person name="Fujitsuka N."/>
            <person name="Fukunaka R."/>
            <person name="Hamada M."/>
            <person name="Harada C."/>
            <person name="Hayashi A."/>
            <person name="Hijishita S."/>
            <person name="Honda M."/>
            <person name="Hosokawa S."/>
            <person name="Ichikawa Y."/>
            <person name="Idonuma A."/>
            <person name="Iijima M."/>
            <person name="Ikeda M."/>
            <person name="Ikeno M."/>
            <person name="Ito K."/>
            <person name="Ito S."/>
            <person name="Ito T."/>
            <person name="Ito Y."/>
            <person name="Ito Y."/>
            <person name="Iwabuchi A."/>
            <person name="Kamiya K."/>
            <person name="Karasawa W."/>
            <person name="Kurita K."/>
            <person name="Katagiri S."/>
            <person name="Kikuta A."/>
            <person name="Kobayashi H."/>
            <person name="Kobayashi N."/>
            <person name="Machita K."/>
            <person name="Maehara T."/>
            <person name="Masukawa M."/>
            <person name="Mizubayashi T."/>
            <person name="Mukai Y."/>
            <person name="Nagasaki H."/>
            <person name="Nagata Y."/>
            <person name="Naito S."/>
            <person name="Nakashima M."/>
            <person name="Nakama Y."/>
            <person name="Nakamichi Y."/>
            <person name="Nakamura M."/>
            <person name="Meguro A."/>
            <person name="Negishi M."/>
            <person name="Ohta I."/>
            <person name="Ohta T."/>
            <person name="Okamoto M."/>
            <person name="Ono N."/>
            <person name="Saji S."/>
            <person name="Sakaguchi M."/>
            <person name="Sakai K."/>
            <person name="Shibata M."/>
            <person name="Shimokawa T."/>
            <person name="Song J."/>
            <person name="Takazaki Y."/>
            <person name="Terasawa K."/>
            <person name="Tsugane M."/>
            <person name="Tsuji K."/>
            <person name="Ueda S."/>
            <person name="Waki K."/>
            <person name="Yamagata H."/>
            <person name="Yamamoto M."/>
            <person name="Yamamoto S."/>
            <person name="Yamane H."/>
            <person name="Yoshiki S."/>
            <person name="Yoshihara R."/>
            <person name="Yukawa K."/>
            <person name="Zhong H."/>
            <person name="Yano M."/>
            <person name="Yuan Q."/>
            <person name="Ouyang S."/>
            <person name="Liu J."/>
            <person name="Jones K.M."/>
            <person name="Gansberger K."/>
            <person name="Moffat K."/>
            <person name="Hill J."/>
            <person name="Bera J."/>
            <person name="Fadrosh D."/>
            <person name="Jin S."/>
            <person name="Johri S."/>
            <person name="Kim M."/>
            <person name="Overton L."/>
            <person name="Reardon M."/>
            <person name="Tsitrin T."/>
            <person name="Vuong H."/>
            <person name="Weaver B."/>
            <person name="Ciecko A."/>
            <person name="Tallon L."/>
            <person name="Jackson J."/>
            <person name="Pai G."/>
            <person name="Aken S.V."/>
            <person name="Utterback T."/>
            <person name="Reidmuller S."/>
            <person name="Feldblyum T."/>
            <person name="Hsiao J."/>
            <person name="Zismann V."/>
            <person name="Iobst S."/>
            <person name="de Vazeille A.R."/>
            <person name="Buell C.R."/>
            <person name="Ying K."/>
            <person name="Li Y."/>
            <person name="Lu T."/>
            <person name="Huang Y."/>
            <person name="Zhao Q."/>
            <person name="Feng Q."/>
            <person name="Zhang L."/>
            <person name="Zhu J."/>
            <person name="Weng Q."/>
            <person name="Mu J."/>
            <person name="Lu Y."/>
            <person name="Fan D."/>
            <person name="Liu Y."/>
            <person name="Guan J."/>
            <person name="Zhang Y."/>
            <person name="Yu S."/>
            <person name="Liu X."/>
            <person name="Zhang Y."/>
            <person name="Hong G."/>
            <person name="Han B."/>
            <person name="Choisne N."/>
            <person name="Demange N."/>
            <person name="Orjeda G."/>
            <person name="Samain S."/>
            <person name="Cattolico L."/>
            <person name="Pelletier E."/>
            <person name="Couloux A."/>
            <person name="Segurens B."/>
            <person name="Wincker P."/>
            <person name="D'Hont A."/>
            <person name="Scarpelli C."/>
            <person name="Weissenbach J."/>
            <person name="Salanoubat M."/>
            <person name="Quetier F."/>
            <person name="Yu Y."/>
            <person name="Kim H.R."/>
            <person name="Rambo T."/>
            <person name="Currie J."/>
            <person name="Collura K."/>
            <person name="Luo M."/>
            <person name="Yang T."/>
            <person name="Ammiraju J.S.S."/>
            <person name="Engler F."/>
            <person name="Soderlund C."/>
            <person name="Wing R.A."/>
            <person name="Palmer L.E."/>
            <person name="de la Bastide M."/>
            <person name="Spiegel L."/>
            <person name="Nascimento L."/>
            <person name="Zutavern T."/>
            <person name="O'Shaughnessy A."/>
            <person name="Dike S."/>
            <person name="Dedhia N."/>
            <person name="Preston R."/>
            <person name="Balija V."/>
            <person name="McCombie W.R."/>
            <person name="Chow T."/>
            <person name="Chen H."/>
            <person name="Chung M."/>
            <person name="Chen C."/>
            <person name="Shaw J."/>
            <person name="Wu H."/>
            <person name="Hsiao K."/>
            <person name="Chao Y."/>
            <person name="Chu M."/>
            <person name="Cheng C."/>
            <person name="Hour A."/>
            <person name="Lee P."/>
            <person name="Lin S."/>
            <person name="Lin Y."/>
            <person name="Liou J."/>
            <person name="Liu S."/>
            <person name="Hsing Y."/>
            <person name="Raghuvanshi S."/>
            <person name="Mohanty A."/>
            <person name="Bharti A.K."/>
            <person name="Gaur A."/>
            <person name="Gupta V."/>
            <person name="Kumar D."/>
            <person name="Ravi V."/>
            <person name="Vij S."/>
            <person name="Kapur A."/>
            <person name="Khurana P."/>
            <person name="Khurana P."/>
            <person name="Khurana J.P."/>
            <person name="Tyagi A.K."/>
            <person name="Gaikwad K."/>
            <person name="Singh A."/>
            <person name="Dalal V."/>
            <person name="Srivastava S."/>
            <person name="Dixit A."/>
            <person name="Pal A.K."/>
            <person name="Ghazi I.A."/>
            <person name="Yadav M."/>
            <person name="Pandit A."/>
            <person name="Bhargava A."/>
            <person name="Sureshbabu K."/>
            <person name="Batra K."/>
            <person name="Sharma T.R."/>
            <person name="Mohapatra T."/>
            <person name="Singh N.K."/>
            <person name="Messing J."/>
            <person name="Nelson A.B."/>
            <person name="Fuks G."/>
            <person name="Kavchok S."/>
            <person name="Keizer G."/>
            <person name="Linton E."/>
            <person name="Llaca V."/>
            <person name="Song R."/>
            <person name="Tanyolac B."/>
            <person name="Young S."/>
            <person name="Ho-Il K."/>
            <person name="Hahn J.H."/>
            <person name="Sangsakoo G."/>
            <person name="Vanavichit A."/>
            <person name="de Mattos Luiz.A.T."/>
            <person name="Zimmer P.D."/>
            <person name="Malone G."/>
            <person name="Dellagostin O."/>
            <person name="de Oliveira A.C."/>
            <person name="Bevan M."/>
            <person name="Bancroft I."/>
            <person name="Minx P."/>
            <person name="Cordum H."/>
            <person name="Wilson R."/>
            <person name="Cheng Z."/>
            <person name="Jin W."/>
            <person name="Jiang J."/>
            <person name="Leong S.A."/>
            <person name="Iwama H."/>
            <person name="Gojobori T."/>
            <person name="Itoh T."/>
            <person name="Niimura Y."/>
            <person name="Fujii Y."/>
            <person name="Habara T."/>
            <person name="Sakai H."/>
            <person name="Sato Y."/>
            <person name="Wilson G."/>
            <person name="Kumar K."/>
            <person name="McCouch S."/>
            <person name="Juretic N."/>
            <person name="Hoen D."/>
            <person name="Wright S."/>
            <person name="Bruskiewich R."/>
            <person name="Bureau T."/>
            <person name="Miyao A."/>
            <person name="Hirochika H."/>
            <person name="Nishikawa T."/>
            <person name="Kadowaki K."/>
            <person name="Sugiura M."/>
            <person name="Burr B."/>
            <person name="Sasaki T."/>
        </authorList>
    </citation>
    <scope>NUCLEOTIDE SEQUENCE [LARGE SCALE GENOMIC DNA]</scope>
    <source>
        <strain evidence="3">cv. Nipponbare</strain>
    </source>
</reference>
<gene>
    <name evidence="2" type="primary">OJ1449_C01.51</name>
</gene>
<name>Q6YYM4_ORYSJ</name>
<protein>
    <submittedName>
        <fullName evidence="2">Uncharacterized protein</fullName>
    </submittedName>
</protein>
<organism evidence="2 3">
    <name type="scientific">Oryza sativa subsp. japonica</name>
    <name type="common">Rice</name>
    <dbReference type="NCBI Taxonomy" id="39947"/>
    <lineage>
        <taxon>Eukaryota</taxon>
        <taxon>Viridiplantae</taxon>
        <taxon>Streptophyta</taxon>
        <taxon>Embryophyta</taxon>
        <taxon>Tracheophyta</taxon>
        <taxon>Spermatophyta</taxon>
        <taxon>Magnoliopsida</taxon>
        <taxon>Liliopsida</taxon>
        <taxon>Poales</taxon>
        <taxon>Poaceae</taxon>
        <taxon>BOP clade</taxon>
        <taxon>Oryzoideae</taxon>
        <taxon>Oryzeae</taxon>
        <taxon>Oryzinae</taxon>
        <taxon>Oryza</taxon>
        <taxon>Oryza sativa</taxon>
    </lineage>
</organism>
<accession>Q6YYM4</accession>
<feature type="compositionally biased region" description="Gly residues" evidence="1">
    <location>
        <begin position="149"/>
        <end position="158"/>
    </location>
</feature>
<dbReference type="EMBL" id="AP005605">
    <property type="protein sequence ID" value="BAC99844.1"/>
    <property type="molecule type" value="Genomic_DNA"/>
</dbReference>
<dbReference type="Proteomes" id="UP000000763">
    <property type="component" value="Chromosome 8"/>
</dbReference>
<sequence>MVRRGGATRPTEGGVWRARHGDASGGGGATRRWLGQRGATAGARRKAAAPGLAVRARFVARESSGKLGKREKGARGCFLWAREGGIEAGRGGIGRRSGEVKWSSWGGQTGAVSCGVSGGNGGGRGGGRVHVVGCELGCGRAPDFAATWGGSGGHGGGWSRRKGMTGISSRDSGMARKKAGADGRSD</sequence>
<reference evidence="3" key="2">
    <citation type="journal article" date="2008" name="Nucleic Acids Res.">
        <title>The rice annotation project database (RAP-DB): 2008 update.</title>
        <authorList>
            <consortium name="The rice annotation project (RAP)"/>
        </authorList>
    </citation>
    <scope>GENOME REANNOTATION</scope>
    <source>
        <strain evidence="3">cv. Nipponbare</strain>
    </source>
</reference>
<evidence type="ECO:0000313" key="2">
    <source>
        <dbReference type="EMBL" id="BAC99844.1"/>
    </source>
</evidence>
<evidence type="ECO:0000313" key="3">
    <source>
        <dbReference type="Proteomes" id="UP000000763"/>
    </source>
</evidence>
<feature type="region of interest" description="Disordered" evidence="1">
    <location>
        <begin position="1"/>
        <end position="32"/>
    </location>
</feature>